<reference evidence="2 3" key="1">
    <citation type="submission" date="2020-08" db="EMBL/GenBank/DDBJ databases">
        <title>Genome public.</title>
        <authorList>
            <person name="Liu C."/>
            <person name="Sun Q."/>
        </authorList>
    </citation>
    <scope>NUCLEOTIDE SEQUENCE [LARGE SCALE GENOMIC DNA]</scope>
    <source>
        <strain evidence="2 3">M2</strain>
    </source>
</reference>
<dbReference type="EMBL" id="JACOPK010000006">
    <property type="protein sequence ID" value="MBC5695934.1"/>
    <property type="molecule type" value="Genomic_DNA"/>
</dbReference>
<name>A0ABR7GNQ7_9FIRM</name>
<evidence type="ECO:0000256" key="1">
    <source>
        <dbReference type="SAM" id="MobiDB-lite"/>
    </source>
</evidence>
<comment type="caution">
    <text evidence="2">The sequence shown here is derived from an EMBL/GenBank/DDBJ whole genome shotgun (WGS) entry which is preliminary data.</text>
</comment>
<feature type="region of interest" description="Disordered" evidence="1">
    <location>
        <begin position="119"/>
        <end position="138"/>
    </location>
</feature>
<sequence length="138" mass="14329">MAVSSDTAVLRVAVTTALGAQPLENALVTVSTAPDESGSRQLLYSVRTDSGGMTPPMTLSTPPRENSLSPDGDVPYALYTVEAALDGYVPLTALHIALFSGVPALLPVALTPLPEYESTAPAELTSDGQTQVLSSERE</sequence>
<proteinExistence type="predicted"/>
<feature type="region of interest" description="Disordered" evidence="1">
    <location>
        <begin position="47"/>
        <end position="69"/>
    </location>
</feature>
<dbReference type="Proteomes" id="UP000641741">
    <property type="component" value="Unassembled WGS sequence"/>
</dbReference>
<dbReference type="RefSeq" id="WP_186970121.1">
    <property type="nucleotide sequence ID" value="NZ_JACOPK010000006.1"/>
</dbReference>
<accession>A0ABR7GNQ7</accession>
<evidence type="ECO:0000313" key="2">
    <source>
        <dbReference type="EMBL" id="MBC5695934.1"/>
    </source>
</evidence>
<organism evidence="2 3">
    <name type="scientific">Agathobaculum hominis</name>
    <dbReference type="NCBI Taxonomy" id="2763014"/>
    <lineage>
        <taxon>Bacteria</taxon>
        <taxon>Bacillati</taxon>
        <taxon>Bacillota</taxon>
        <taxon>Clostridia</taxon>
        <taxon>Eubacteriales</taxon>
        <taxon>Butyricicoccaceae</taxon>
        <taxon>Agathobaculum</taxon>
    </lineage>
</organism>
<evidence type="ECO:0008006" key="4">
    <source>
        <dbReference type="Google" id="ProtNLM"/>
    </source>
</evidence>
<evidence type="ECO:0000313" key="3">
    <source>
        <dbReference type="Proteomes" id="UP000641741"/>
    </source>
</evidence>
<gene>
    <name evidence="2" type="ORF">H8S02_08245</name>
</gene>
<keyword evidence="3" id="KW-1185">Reference proteome</keyword>
<feature type="compositionally biased region" description="Polar residues" evidence="1">
    <location>
        <begin position="57"/>
        <end position="69"/>
    </location>
</feature>
<feature type="compositionally biased region" description="Polar residues" evidence="1">
    <location>
        <begin position="126"/>
        <end position="138"/>
    </location>
</feature>
<protein>
    <recommendedName>
        <fullName evidence="4">Carboxypeptidase regulatory-like domain-containing protein</fullName>
    </recommendedName>
</protein>